<dbReference type="InterPro" id="IPR002110">
    <property type="entry name" value="Ankyrin_rpt"/>
</dbReference>
<dbReference type="Pfam" id="PF12796">
    <property type="entry name" value="Ank_2"/>
    <property type="match status" value="2"/>
</dbReference>
<protein>
    <submittedName>
        <fullName evidence="4">Uncharacterized protein</fullName>
    </submittedName>
</protein>
<dbReference type="Gene3D" id="1.25.40.20">
    <property type="entry name" value="Ankyrin repeat-containing domain"/>
    <property type="match status" value="2"/>
</dbReference>
<proteinExistence type="predicted"/>
<organism evidence="4 5">
    <name type="scientific">Cellulophaga algicola (strain DSM 14237 / IC166 / ACAM 630)</name>
    <dbReference type="NCBI Taxonomy" id="688270"/>
    <lineage>
        <taxon>Bacteria</taxon>
        <taxon>Pseudomonadati</taxon>
        <taxon>Bacteroidota</taxon>
        <taxon>Flavobacteriia</taxon>
        <taxon>Flavobacteriales</taxon>
        <taxon>Flavobacteriaceae</taxon>
        <taxon>Cellulophaga</taxon>
    </lineage>
</organism>
<name>E6XC67_CELAD</name>
<feature type="repeat" description="ANK" evidence="3">
    <location>
        <begin position="278"/>
        <end position="310"/>
    </location>
</feature>
<evidence type="ECO:0000313" key="5">
    <source>
        <dbReference type="Proteomes" id="UP000008634"/>
    </source>
</evidence>
<reference evidence="4 5" key="1">
    <citation type="journal article" date="2010" name="Stand. Genomic Sci.">
        <title>Complete genome sequence of Cellulophaga algicola type strain (IC166).</title>
        <authorList>
            <person name="Abt B."/>
            <person name="Lu M."/>
            <person name="Misra M."/>
            <person name="Han C."/>
            <person name="Nolan M."/>
            <person name="Lucas S."/>
            <person name="Hammon N."/>
            <person name="Deshpande S."/>
            <person name="Cheng J.F."/>
            <person name="Tapia R."/>
            <person name="Goodwin L."/>
            <person name="Pitluck S."/>
            <person name="Liolios K."/>
            <person name="Pagani I."/>
            <person name="Ivanova N."/>
            <person name="Mavromatis K."/>
            <person name="Ovchinikova G."/>
            <person name="Pati A."/>
            <person name="Chen A."/>
            <person name="Palaniappan K."/>
            <person name="Land M."/>
            <person name="Hauser L."/>
            <person name="Chang Y.J."/>
            <person name="Jeffries C.D."/>
            <person name="Detter J.C."/>
            <person name="Brambilla E."/>
            <person name="Rohde M."/>
            <person name="Tindall B.J."/>
            <person name="Goker M."/>
            <person name="Woyke T."/>
            <person name="Bristow J."/>
            <person name="Eisen J.A."/>
            <person name="Markowitz V."/>
            <person name="Hugenholtz P."/>
            <person name="Kyrpides N.C."/>
            <person name="Klenk H.P."/>
            <person name="Lapidus A."/>
        </authorList>
    </citation>
    <scope>NUCLEOTIDE SEQUENCE [LARGE SCALE GENOMIC DNA]</scope>
    <source>
        <strain evidence="5">DSM 14237 / IC166 / ACAM 630</strain>
    </source>
</reference>
<dbReference type="HOGENOM" id="CLU_000134_48_9_10"/>
<dbReference type="PROSITE" id="PS50088">
    <property type="entry name" value="ANK_REPEAT"/>
    <property type="match status" value="4"/>
</dbReference>
<dbReference type="eggNOG" id="COG0666">
    <property type="taxonomic scope" value="Bacteria"/>
</dbReference>
<accession>E6XC67</accession>
<dbReference type="PROSITE" id="PS51257">
    <property type="entry name" value="PROKAR_LIPOPROTEIN"/>
    <property type="match status" value="1"/>
</dbReference>
<evidence type="ECO:0000256" key="2">
    <source>
        <dbReference type="ARBA" id="ARBA00023043"/>
    </source>
</evidence>
<keyword evidence="1" id="KW-0677">Repeat</keyword>
<evidence type="ECO:0000256" key="3">
    <source>
        <dbReference type="PROSITE-ProRule" id="PRU00023"/>
    </source>
</evidence>
<dbReference type="Proteomes" id="UP000008634">
    <property type="component" value="Chromosome"/>
</dbReference>
<keyword evidence="2 3" id="KW-0040">ANK repeat</keyword>
<feature type="repeat" description="ANK" evidence="3">
    <location>
        <begin position="124"/>
        <end position="156"/>
    </location>
</feature>
<dbReference type="OrthoDB" id="407974at2"/>
<dbReference type="STRING" id="688270.Celal_3874"/>
<feature type="repeat" description="ANK" evidence="3">
    <location>
        <begin position="90"/>
        <end position="122"/>
    </location>
</feature>
<dbReference type="SMART" id="SM00248">
    <property type="entry name" value="ANK"/>
    <property type="match status" value="8"/>
</dbReference>
<dbReference type="PANTHER" id="PTHR24198:SF165">
    <property type="entry name" value="ANKYRIN REPEAT-CONTAINING PROTEIN-RELATED"/>
    <property type="match status" value="1"/>
</dbReference>
<dbReference type="AlphaFoldDB" id="E6XC67"/>
<gene>
    <name evidence="4" type="ordered locus">Celal_3874</name>
</gene>
<dbReference type="SUPFAM" id="SSF48403">
    <property type="entry name" value="Ankyrin repeat"/>
    <property type="match status" value="1"/>
</dbReference>
<dbReference type="PROSITE" id="PS50297">
    <property type="entry name" value="ANK_REP_REGION"/>
    <property type="match status" value="3"/>
</dbReference>
<feature type="repeat" description="ANK" evidence="3">
    <location>
        <begin position="156"/>
        <end position="188"/>
    </location>
</feature>
<evidence type="ECO:0000313" key="4">
    <source>
        <dbReference type="EMBL" id="ADV51120.1"/>
    </source>
</evidence>
<keyword evidence="5" id="KW-1185">Reference proteome</keyword>
<evidence type="ECO:0000256" key="1">
    <source>
        <dbReference type="ARBA" id="ARBA00022737"/>
    </source>
</evidence>
<dbReference type="KEGG" id="cao:Celal_3874"/>
<sequence>MTKNRILQTGTLIALFLTLFSCTDYTPKGMFTAIDNDNVIGVEQIIEKVPLDSFTYNEEYNPLLYAIVAESDRVAKFLIPRSDLNYTDSDSNNALTLAIGKSKNDIVELLLEAGMNANYQNSNNDYFAIHYAADQSNIKITEALLKHGASIDATNSGTTPLHIAIMHEENEQAIFLIENGANMELPTINDWNLLKLSLANNNIEITKYLIENQGFKITNEDFKTACEDSNIETIKYILENKLVDQITIEAIFPFVSDVDICQLLLDNGASINHINIETGLAAIHMASIHGNLPLLKLLYDNKADIELKAKLGALKNYSPLMIAAIYSEDMLALGETLKEFGGSIVLNSTLSENFGTSQIKTQEKSLAITEQLIAWGAKKQYSTNGKTALSIATEYDNTLVEKYLVKE</sequence>
<dbReference type="EMBL" id="CP002453">
    <property type="protein sequence ID" value="ADV51120.1"/>
    <property type="molecule type" value="Genomic_DNA"/>
</dbReference>
<dbReference type="RefSeq" id="WP_013552569.1">
    <property type="nucleotide sequence ID" value="NC_014934.1"/>
</dbReference>
<dbReference type="PANTHER" id="PTHR24198">
    <property type="entry name" value="ANKYRIN REPEAT AND PROTEIN KINASE DOMAIN-CONTAINING PROTEIN"/>
    <property type="match status" value="1"/>
</dbReference>
<dbReference type="InterPro" id="IPR036770">
    <property type="entry name" value="Ankyrin_rpt-contain_sf"/>
</dbReference>